<gene>
    <name evidence="2" type="ORF">CNE99_04920</name>
</gene>
<accession>A0A2A5WTN4</accession>
<comment type="caution">
    <text evidence="2">The sequence shown here is derived from an EMBL/GenBank/DDBJ whole genome shotgun (WGS) entry which is preliminary data.</text>
</comment>
<dbReference type="AlphaFoldDB" id="A0A2A5WTN4"/>
<proteinExistence type="predicted"/>
<evidence type="ECO:0008006" key="4">
    <source>
        <dbReference type="Google" id="ProtNLM"/>
    </source>
</evidence>
<dbReference type="GO" id="GO:0016706">
    <property type="term" value="F:2-oxoglutarate-dependent dioxygenase activity"/>
    <property type="evidence" value="ECO:0007669"/>
    <property type="project" value="UniProtKB-ARBA"/>
</dbReference>
<organism evidence="2 3">
    <name type="scientific">OM182 bacterium MED-G24</name>
    <dbReference type="NCBI Taxonomy" id="1986255"/>
    <lineage>
        <taxon>Bacteria</taxon>
        <taxon>Pseudomonadati</taxon>
        <taxon>Pseudomonadota</taxon>
        <taxon>Gammaproteobacteria</taxon>
        <taxon>OMG group</taxon>
        <taxon>OM182 clade</taxon>
    </lineage>
</organism>
<reference evidence="2 3" key="1">
    <citation type="submission" date="2017-08" db="EMBL/GenBank/DDBJ databases">
        <title>Fine stratification of microbial communities through a metagenomic profile of the photic zone.</title>
        <authorList>
            <person name="Haro-Moreno J.M."/>
            <person name="Lopez-Perez M."/>
            <person name="De La Torre J."/>
            <person name="Picazo A."/>
            <person name="Camacho A."/>
            <person name="Rodriguez-Valera F."/>
        </authorList>
    </citation>
    <scope>NUCLEOTIDE SEQUENCE [LARGE SCALE GENOMIC DNA]</scope>
    <source>
        <strain evidence="2">MED-G24</strain>
    </source>
</reference>
<dbReference type="SUPFAM" id="SSF51197">
    <property type="entry name" value="Clavaminate synthase-like"/>
    <property type="match status" value="1"/>
</dbReference>
<sequence>MGLAQYLLGTDCVLSLCADWVKGPGKVRTGIHGDYLDPAINAQAEYAINSNMHLMLSDYSKDDGGVSFVPGSHKWRRQATPPEAKYWADLAVPVEAPMGSMVIWGKHTGHGSYPKTTQGLRMTLQCEYMRRRQQTEEAYRDTVTQLVLDRNPVPFAGLMDVYSLFPFGKSDWDIERMSGAETGACNGQRLENYRSLFDMEPAAGKTTLRPAYDYMHFDGKMTSQRNVERGRRSVAMQKESAKENAKENEKENAAD</sequence>
<feature type="compositionally biased region" description="Basic and acidic residues" evidence="1">
    <location>
        <begin position="239"/>
        <end position="255"/>
    </location>
</feature>
<feature type="region of interest" description="Disordered" evidence="1">
    <location>
        <begin position="223"/>
        <end position="255"/>
    </location>
</feature>
<protein>
    <recommendedName>
        <fullName evidence="4">Phytanoyl-CoA dioxygenase</fullName>
    </recommendedName>
</protein>
<dbReference type="Proteomes" id="UP000219327">
    <property type="component" value="Unassembled WGS sequence"/>
</dbReference>
<dbReference type="Pfam" id="PF05721">
    <property type="entry name" value="PhyH"/>
    <property type="match status" value="1"/>
</dbReference>
<name>A0A2A5WTN4_9GAMM</name>
<dbReference type="EMBL" id="NTKD01000019">
    <property type="protein sequence ID" value="PDH39791.1"/>
    <property type="molecule type" value="Genomic_DNA"/>
</dbReference>
<evidence type="ECO:0000313" key="3">
    <source>
        <dbReference type="Proteomes" id="UP000219327"/>
    </source>
</evidence>
<dbReference type="Gene3D" id="2.60.120.620">
    <property type="entry name" value="q2cbj1_9rhob like domain"/>
    <property type="match status" value="1"/>
</dbReference>
<dbReference type="InterPro" id="IPR008775">
    <property type="entry name" value="Phytyl_CoA_dOase-like"/>
</dbReference>
<evidence type="ECO:0000313" key="2">
    <source>
        <dbReference type="EMBL" id="PDH39791.1"/>
    </source>
</evidence>
<evidence type="ECO:0000256" key="1">
    <source>
        <dbReference type="SAM" id="MobiDB-lite"/>
    </source>
</evidence>